<comment type="caution">
    <text evidence="2">The sequence shown here is derived from an EMBL/GenBank/DDBJ whole genome shotgun (WGS) entry which is preliminary data.</text>
</comment>
<evidence type="ECO:0000256" key="1">
    <source>
        <dbReference type="SAM" id="MobiDB-lite"/>
    </source>
</evidence>
<feature type="region of interest" description="Disordered" evidence="1">
    <location>
        <begin position="1"/>
        <end position="20"/>
    </location>
</feature>
<feature type="non-terminal residue" evidence="2">
    <location>
        <position position="181"/>
    </location>
</feature>
<organism evidence="2 3">
    <name type="scientific">Dunaliella salina</name>
    <name type="common">Green alga</name>
    <name type="synonym">Protococcus salinus</name>
    <dbReference type="NCBI Taxonomy" id="3046"/>
    <lineage>
        <taxon>Eukaryota</taxon>
        <taxon>Viridiplantae</taxon>
        <taxon>Chlorophyta</taxon>
        <taxon>core chlorophytes</taxon>
        <taxon>Chlorophyceae</taxon>
        <taxon>CS clade</taxon>
        <taxon>Chlamydomonadales</taxon>
        <taxon>Dunaliellaceae</taxon>
        <taxon>Dunaliella</taxon>
    </lineage>
</organism>
<sequence length="181" mass="19205">GTESKQKELPNTIAAAAVPTSRQLCAEPGLDQQQEQEQQQEELLQIWVPAGTVSMPQAGAPARMIHSEPSAANLPGHRPSPSPPETQSAAGWWACLGTDAAGTKSSNNQCQQQLQQLPSGYGDVKCVGRECADSTKYGLPAGSTHASPASLMLTLHCEYSLPPPKLRALLEEVQQRASPIT</sequence>
<protein>
    <submittedName>
        <fullName evidence="2">Uncharacterized protein</fullName>
    </submittedName>
</protein>
<feature type="region of interest" description="Disordered" evidence="1">
    <location>
        <begin position="68"/>
        <end position="89"/>
    </location>
</feature>
<gene>
    <name evidence="2" type="ORF">DUNSADRAFT_6812</name>
</gene>
<dbReference type="EMBL" id="MU071939">
    <property type="protein sequence ID" value="KAF5825812.1"/>
    <property type="molecule type" value="Genomic_DNA"/>
</dbReference>
<evidence type="ECO:0000313" key="3">
    <source>
        <dbReference type="Proteomes" id="UP000815325"/>
    </source>
</evidence>
<keyword evidence="3" id="KW-1185">Reference proteome</keyword>
<accession>A0ABQ7FTU0</accession>
<proteinExistence type="predicted"/>
<dbReference type="Proteomes" id="UP000815325">
    <property type="component" value="Unassembled WGS sequence"/>
</dbReference>
<name>A0ABQ7FTU0_DUNSA</name>
<evidence type="ECO:0000313" key="2">
    <source>
        <dbReference type="EMBL" id="KAF5825812.1"/>
    </source>
</evidence>
<feature type="non-terminal residue" evidence="2">
    <location>
        <position position="1"/>
    </location>
</feature>
<reference evidence="2" key="1">
    <citation type="submission" date="2017-08" db="EMBL/GenBank/DDBJ databases">
        <authorList>
            <person name="Polle J.E."/>
            <person name="Barry K."/>
            <person name="Cushman J."/>
            <person name="Schmutz J."/>
            <person name="Tran D."/>
            <person name="Hathwaick L.T."/>
            <person name="Yim W.C."/>
            <person name="Jenkins J."/>
            <person name="Mckie-Krisberg Z.M."/>
            <person name="Prochnik S."/>
            <person name="Lindquist E."/>
            <person name="Dockter R.B."/>
            <person name="Adam C."/>
            <person name="Molina H."/>
            <person name="Bunkerborg J."/>
            <person name="Jin E."/>
            <person name="Buchheim M."/>
            <person name="Magnuson J."/>
        </authorList>
    </citation>
    <scope>NUCLEOTIDE SEQUENCE</scope>
    <source>
        <strain evidence="2">CCAP 19/18</strain>
    </source>
</reference>